<dbReference type="InterPro" id="IPR001245">
    <property type="entry name" value="Ser-Thr/Tyr_kinase_cat_dom"/>
</dbReference>
<reference evidence="12" key="1">
    <citation type="submission" date="2019-11" db="EMBL/GenBank/DDBJ databases">
        <authorList>
            <person name="Liu Y."/>
            <person name="Hou J."/>
            <person name="Li T.-Q."/>
            <person name="Guan C.-H."/>
            <person name="Wu X."/>
            <person name="Wu H.-Z."/>
            <person name="Ling F."/>
            <person name="Zhang R."/>
            <person name="Shi X.-G."/>
            <person name="Ren J.-P."/>
            <person name="Chen E.-F."/>
            <person name="Sun J.-M."/>
        </authorList>
    </citation>
    <scope>NUCLEOTIDE SEQUENCE</scope>
    <source>
        <strain evidence="12">Adult_tree_wgs_1</strain>
        <tissue evidence="12">Leaves</tissue>
    </source>
</reference>
<dbReference type="Gene3D" id="3.30.200.20">
    <property type="entry name" value="Phosphorylase Kinase, domain 1"/>
    <property type="match status" value="1"/>
</dbReference>
<dbReference type="SUPFAM" id="SSF51110">
    <property type="entry name" value="alpha-D-mannose-specific plant lectins"/>
    <property type="match status" value="1"/>
</dbReference>
<dbReference type="SMART" id="SM00108">
    <property type="entry name" value="B_lectin"/>
    <property type="match status" value="1"/>
</dbReference>
<dbReference type="SUPFAM" id="SSF56112">
    <property type="entry name" value="Protein kinase-like (PK-like)"/>
    <property type="match status" value="1"/>
</dbReference>
<evidence type="ECO:0000256" key="4">
    <source>
        <dbReference type="ARBA" id="ARBA00022741"/>
    </source>
</evidence>
<feature type="transmembrane region" description="Helical" evidence="8">
    <location>
        <begin position="697"/>
        <end position="715"/>
    </location>
</feature>
<evidence type="ECO:0000259" key="10">
    <source>
        <dbReference type="PROSITE" id="PS50927"/>
    </source>
</evidence>
<dbReference type="Pfam" id="PF00069">
    <property type="entry name" value="Pkinase"/>
    <property type="match status" value="1"/>
</dbReference>
<dbReference type="PROSITE" id="PS00107">
    <property type="entry name" value="PROTEIN_KINASE_ATP"/>
    <property type="match status" value="1"/>
</dbReference>
<keyword evidence="8" id="KW-1133">Transmembrane helix</keyword>
<dbReference type="PROSITE" id="PS50927">
    <property type="entry name" value="BULB_LECTIN"/>
    <property type="match status" value="1"/>
</dbReference>
<evidence type="ECO:0000259" key="9">
    <source>
        <dbReference type="PROSITE" id="PS50011"/>
    </source>
</evidence>
<name>A0A834GY84_RHOSS</name>
<keyword evidence="2" id="KW-0808">Transferase</keyword>
<dbReference type="PROSITE" id="PS50011">
    <property type="entry name" value="PROTEIN_KINASE_DOM"/>
    <property type="match status" value="1"/>
</dbReference>
<proteinExistence type="predicted"/>
<dbReference type="Gene3D" id="2.90.10.10">
    <property type="entry name" value="Bulb-type lectin domain"/>
    <property type="match status" value="1"/>
</dbReference>
<evidence type="ECO:0000313" key="13">
    <source>
        <dbReference type="Proteomes" id="UP000626092"/>
    </source>
</evidence>
<dbReference type="InterPro" id="IPR036426">
    <property type="entry name" value="Bulb-type_lectin_dom_sf"/>
</dbReference>
<evidence type="ECO:0000256" key="7">
    <source>
        <dbReference type="PROSITE-ProRule" id="PRU10141"/>
    </source>
</evidence>
<evidence type="ECO:0000256" key="3">
    <source>
        <dbReference type="ARBA" id="ARBA00022729"/>
    </source>
</evidence>
<dbReference type="InterPro" id="IPR001480">
    <property type="entry name" value="Bulb-type_lectin_dom"/>
</dbReference>
<evidence type="ECO:0000256" key="1">
    <source>
        <dbReference type="ARBA" id="ARBA00022536"/>
    </source>
</evidence>
<feature type="domain" description="Bulb-type lectin" evidence="10">
    <location>
        <begin position="289"/>
        <end position="409"/>
    </location>
</feature>
<comment type="caution">
    <text evidence="12">The sequence shown here is derived from an EMBL/GenBank/DDBJ whole genome shotgun (WGS) entry which is preliminary data.</text>
</comment>
<keyword evidence="8" id="KW-0812">Transmembrane</keyword>
<sequence>MHELLYDAFGIPPFVPPTYDTIGSSSNYGPDEKTKKFFSLLKEAKRELYPGCSKFSTLSFIVRLLHIKTLSGWTDKSFTMLLELLKEAFPEGDTLPKSFYATRVLLKDLGLDYHKVDACPKDCSLYWKDTADRDNCIVCHHPRYKQFEKAEIEAKKKQKKIPHKIVRYFPLIPSLQKLFMTAETASLMKWHAAGRTNDRKMRHPADTPVSKHYDNLYPDFACEPRNNPLDHQKLMGGINNPSGALFALVYSLLLASLPLIDAQIVGEYSVANLPASWDEIPEFYSSADSEFVLKPILVRSNPGVGFVSGFWCSVLFRNCLFSILIFPNGDYLQPSDRGLVWSANRNKPVRYNATLRFTEHGDLILADDDGSLVWSTNTGGKSVSGLNLTEEGNLVLFDRDNKMVWQSFEHPTDTLLLGQNLALGKKLIANVSSSNWSEGTFTLDAQRDALYAYMDSNPPRYYYGSALNWSTTPHLRYQNGSLNELSIPPAPSPAQFMKLEPDGHLRVYQWVVGDDFDWNEVADLLTPDVGDCGYPLACGKYGICSNRQCICPLGEAKNATSLFRQENYRQPNQGCSPITPISCNYSQYHSLLELQNTSYSNSYRIEYEEKELEDCKKACLHNCSCKAFIFRYERAQSCLLLSDVLTLVIREGYGISTFLKVQSNPTVVLENTDQKSPPVVVPSSKKSRPVADILRKSGIGALLGVVLMAVAFLLFRYGRRKESKELEEINLDLVPGMPSRFSYEDLKTMTNNFNIKLGQGGFGSVFEGTLSSGTKVAVKCLDGLGQVKNSFLVEVETIGSIHHVNLVRLIGFCAEKTFRLLVYEYMPNGSLDKWIFCKSTELTLGGTPGYLAPEWLNSIITEKVDVYSFGVVVLEILCGRKNLDRSQPEEDMHLLALFKRKAEEGRLPDIIDKHHDEMQQHEAEVLEMMKIAVWCLQSDFVKRPPMSVVVKVLEGLVDVETNLDYNFTNLAISRQVGAAGLNEDVVHAATMLSPSTLSGPR</sequence>
<keyword evidence="4 7" id="KW-0547">Nucleotide-binding</keyword>
<dbReference type="InterPro" id="IPR003609">
    <property type="entry name" value="Pan_app"/>
</dbReference>
<dbReference type="CDD" id="cd00028">
    <property type="entry name" value="B_lectin"/>
    <property type="match status" value="1"/>
</dbReference>
<dbReference type="SMART" id="SM00473">
    <property type="entry name" value="PAN_AP"/>
    <property type="match status" value="1"/>
</dbReference>
<evidence type="ECO:0000256" key="6">
    <source>
        <dbReference type="ARBA" id="ARBA00023180"/>
    </source>
</evidence>
<dbReference type="GO" id="GO:0004672">
    <property type="term" value="F:protein kinase activity"/>
    <property type="evidence" value="ECO:0007669"/>
    <property type="project" value="InterPro"/>
</dbReference>
<dbReference type="Pfam" id="PF01453">
    <property type="entry name" value="B_lectin"/>
    <property type="match status" value="1"/>
</dbReference>
<evidence type="ECO:0000256" key="5">
    <source>
        <dbReference type="ARBA" id="ARBA00022840"/>
    </source>
</evidence>
<dbReference type="InterPro" id="IPR000719">
    <property type="entry name" value="Prot_kinase_dom"/>
</dbReference>
<dbReference type="PANTHER" id="PTHR47976:SF30">
    <property type="entry name" value="RECEPTOR-LIKE SERINE_THREONINE-PROTEIN KINASE"/>
    <property type="match status" value="1"/>
</dbReference>
<protein>
    <submittedName>
        <fullName evidence="12">Uncharacterized protein</fullName>
    </submittedName>
</protein>
<evidence type="ECO:0000259" key="11">
    <source>
        <dbReference type="PROSITE" id="PS50948"/>
    </source>
</evidence>
<dbReference type="Gene3D" id="1.10.510.10">
    <property type="entry name" value="Transferase(Phosphotransferase) domain 1"/>
    <property type="match status" value="1"/>
</dbReference>
<dbReference type="AlphaFoldDB" id="A0A834GY84"/>
<keyword evidence="13" id="KW-1185">Reference proteome</keyword>
<dbReference type="Pfam" id="PF07714">
    <property type="entry name" value="PK_Tyr_Ser-Thr"/>
    <property type="match status" value="1"/>
</dbReference>
<keyword evidence="1" id="KW-0245">EGF-like domain</keyword>
<dbReference type="InterPro" id="IPR017441">
    <property type="entry name" value="Protein_kinase_ATP_BS"/>
</dbReference>
<feature type="binding site" evidence="7">
    <location>
        <position position="779"/>
    </location>
    <ligand>
        <name>ATP</name>
        <dbReference type="ChEBI" id="CHEBI:30616"/>
    </ligand>
</feature>
<dbReference type="FunFam" id="3.30.200.20:FF:000178">
    <property type="entry name" value="serine/threonine-protein kinase PBS1-like"/>
    <property type="match status" value="1"/>
</dbReference>
<dbReference type="OrthoDB" id="4062651at2759"/>
<accession>A0A834GY84</accession>
<keyword evidence="5 7" id="KW-0067">ATP-binding</keyword>
<keyword evidence="6" id="KW-0325">Glycoprotein</keyword>
<dbReference type="InterPro" id="IPR011009">
    <property type="entry name" value="Kinase-like_dom_sf"/>
</dbReference>
<dbReference type="GO" id="GO:0005524">
    <property type="term" value="F:ATP binding"/>
    <property type="evidence" value="ECO:0007669"/>
    <property type="project" value="UniProtKB-UniRule"/>
</dbReference>
<evidence type="ECO:0000256" key="2">
    <source>
        <dbReference type="ARBA" id="ARBA00022679"/>
    </source>
</evidence>
<dbReference type="EMBL" id="WJXA01000006">
    <property type="protein sequence ID" value="KAF7142043.1"/>
    <property type="molecule type" value="Genomic_DNA"/>
</dbReference>
<feature type="domain" description="Protein kinase" evidence="9">
    <location>
        <begin position="751"/>
        <end position="1001"/>
    </location>
</feature>
<dbReference type="PROSITE" id="PS50948">
    <property type="entry name" value="PAN"/>
    <property type="match status" value="1"/>
</dbReference>
<keyword evidence="8" id="KW-0472">Membrane</keyword>
<keyword evidence="3" id="KW-0732">Signal</keyword>
<dbReference type="PANTHER" id="PTHR47976">
    <property type="entry name" value="G-TYPE LECTIN S-RECEPTOR-LIKE SERINE/THREONINE-PROTEIN KINASE SD2-5"/>
    <property type="match status" value="1"/>
</dbReference>
<evidence type="ECO:0000313" key="12">
    <source>
        <dbReference type="EMBL" id="KAF7142043.1"/>
    </source>
</evidence>
<organism evidence="12 13">
    <name type="scientific">Rhododendron simsii</name>
    <name type="common">Sims's rhododendron</name>
    <dbReference type="NCBI Taxonomy" id="118357"/>
    <lineage>
        <taxon>Eukaryota</taxon>
        <taxon>Viridiplantae</taxon>
        <taxon>Streptophyta</taxon>
        <taxon>Embryophyta</taxon>
        <taxon>Tracheophyta</taxon>
        <taxon>Spermatophyta</taxon>
        <taxon>Magnoliopsida</taxon>
        <taxon>eudicotyledons</taxon>
        <taxon>Gunneridae</taxon>
        <taxon>Pentapetalae</taxon>
        <taxon>asterids</taxon>
        <taxon>Ericales</taxon>
        <taxon>Ericaceae</taxon>
        <taxon>Ericoideae</taxon>
        <taxon>Rhodoreae</taxon>
        <taxon>Rhododendron</taxon>
    </lineage>
</organism>
<feature type="domain" description="Apple" evidence="11">
    <location>
        <begin position="583"/>
        <end position="662"/>
    </location>
</feature>
<dbReference type="Pfam" id="PF08276">
    <property type="entry name" value="PAN_2"/>
    <property type="match status" value="1"/>
</dbReference>
<gene>
    <name evidence="12" type="ORF">RHSIM_Rhsim06G0124900</name>
</gene>
<dbReference type="Proteomes" id="UP000626092">
    <property type="component" value="Unassembled WGS sequence"/>
</dbReference>
<dbReference type="InterPro" id="IPR051343">
    <property type="entry name" value="G-type_lectin_kinases/EP1-like"/>
</dbReference>
<evidence type="ECO:0000256" key="8">
    <source>
        <dbReference type="SAM" id="Phobius"/>
    </source>
</evidence>